<evidence type="ECO:0000259" key="1">
    <source>
        <dbReference type="Pfam" id="PF00561"/>
    </source>
</evidence>
<dbReference type="Pfam" id="PF00561">
    <property type="entry name" value="Abhydrolase_1"/>
    <property type="match status" value="1"/>
</dbReference>
<dbReference type="Proteomes" id="UP001222325">
    <property type="component" value="Unassembled WGS sequence"/>
</dbReference>
<dbReference type="GO" id="GO:0046464">
    <property type="term" value="P:acylglycerol catabolic process"/>
    <property type="evidence" value="ECO:0007669"/>
    <property type="project" value="TreeGrafter"/>
</dbReference>
<dbReference type="InterPro" id="IPR029058">
    <property type="entry name" value="AB_hydrolase_fold"/>
</dbReference>
<keyword evidence="3" id="KW-1185">Reference proteome</keyword>
<dbReference type="InterPro" id="IPR050266">
    <property type="entry name" value="AB_hydrolase_sf"/>
</dbReference>
<dbReference type="EMBL" id="JARJCN010000089">
    <property type="protein sequence ID" value="KAJ7075802.1"/>
    <property type="molecule type" value="Genomic_DNA"/>
</dbReference>
<dbReference type="AlphaFoldDB" id="A0AAD6TPU6"/>
<evidence type="ECO:0000313" key="3">
    <source>
        <dbReference type="Proteomes" id="UP001222325"/>
    </source>
</evidence>
<organism evidence="2 3">
    <name type="scientific">Mycena belliarum</name>
    <dbReference type="NCBI Taxonomy" id="1033014"/>
    <lineage>
        <taxon>Eukaryota</taxon>
        <taxon>Fungi</taxon>
        <taxon>Dikarya</taxon>
        <taxon>Basidiomycota</taxon>
        <taxon>Agaricomycotina</taxon>
        <taxon>Agaricomycetes</taxon>
        <taxon>Agaricomycetidae</taxon>
        <taxon>Agaricales</taxon>
        <taxon>Marasmiineae</taxon>
        <taxon>Mycenaceae</taxon>
        <taxon>Mycena</taxon>
    </lineage>
</organism>
<dbReference type="PANTHER" id="PTHR43798:SF33">
    <property type="entry name" value="HYDROLASE, PUTATIVE (AFU_ORTHOLOGUE AFUA_2G14860)-RELATED"/>
    <property type="match status" value="1"/>
</dbReference>
<comment type="caution">
    <text evidence="2">The sequence shown here is derived from an EMBL/GenBank/DDBJ whole genome shotgun (WGS) entry which is preliminary data.</text>
</comment>
<name>A0AAD6TPU6_9AGAR</name>
<proteinExistence type="predicted"/>
<keyword evidence="2" id="KW-0378">Hydrolase</keyword>
<dbReference type="GO" id="GO:0047372">
    <property type="term" value="F:monoacylglycerol lipase activity"/>
    <property type="evidence" value="ECO:0007669"/>
    <property type="project" value="TreeGrafter"/>
</dbReference>
<accession>A0AAD6TPU6</accession>
<gene>
    <name evidence="2" type="ORF">B0H15DRAFT_956173</name>
</gene>
<feature type="domain" description="AB hydrolase-1" evidence="1">
    <location>
        <begin position="35"/>
        <end position="144"/>
    </location>
</feature>
<dbReference type="InterPro" id="IPR000073">
    <property type="entry name" value="AB_hydrolase_1"/>
</dbReference>
<dbReference type="PANTHER" id="PTHR43798">
    <property type="entry name" value="MONOACYLGLYCEROL LIPASE"/>
    <property type="match status" value="1"/>
</dbReference>
<dbReference type="SUPFAM" id="SSF53474">
    <property type="entry name" value="alpha/beta-Hydrolases"/>
    <property type="match status" value="1"/>
</dbReference>
<evidence type="ECO:0000313" key="2">
    <source>
        <dbReference type="EMBL" id="KAJ7075802.1"/>
    </source>
</evidence>
<sequence length="342" mass="36969">MPHISIDGAGGPLSVSYTISTPASPSAKAVDSALPTVVLLHAFHMGQHSFHRQFNDAQLRRCNLVTLDFRGHGGSEGSIKKTYGVAEAADDVIQFLDALHLPPVHLVGVCMGSLVALELANTWPRRVISLSLVAPPAMLEFLWLPEVAEGRREIYSCWVAAFQNLCLSGKTDETALLDAVCGVLQLGVNNMPDPMLTALMRYGLPLAVRRLADPPEHREYYQSSVTFFTERTRPTLSGIACPVQLIQCGGDIAYAGEYTVELFDALRAAGVDVRMHPVPGSPQWGNITHSAQINPLIHDMVIECAPERDIPLALKTSVVSPFEETLVAAGMPPDDDPDSDGL</sequence>
<reference evidence="2" key="1">
    <citation type="submission" date="2023-03" db="EMBL/GenBank/DDBJ databases">
        <title>Massive genome expansion in bonnet fungi (Mycena s.s.) driven by repeated elements and novel gene families across ecological guilds.</title>
        <authorList>
            <consortium name="Lawrence Berkeley National Laboratory"/>
            <person name="Harder C.B."/>
            <person name="Miyauchi S."/>
            <person name="Viragh M."/>
            <person name="Kuo A."/>
            <person name="Thoen E."/>
            <person name="Andreopoulos B."/>
            <person name="Lu D."/>
            <person name="Skrede I."/>
            <person name="Drula E."/>
            <person name="Henrissat B."/>
            <person name="Morin E."/>
            <person name="Kohler A."/>
            <person name="Barry K."/>
            <person name="LaButti K."/>
            <person name="Morin E."/>
            <person name="Salamov A."/>
            <person name="Lipzen A."/>
            <person name="Mereny Z."/>
            <person name="Hegedus B."/>
            <person name="Baldrian P."/>
            <person name="Stursova M."/>
            <person name="Weitz H."/>
            <person name="Taylor A."/>
            <person name="Grigoriev I.V."/>
            <person name="Nagy L.G."/>
            <person name="Martin F."/>
            <person name="Kauserud H."/>
        </authorList>
    </citation>
    <scope>NUCLEOTIDE SEQUENCE</scope>
    <source>
        <strain evidence="2">CBHHK173m</strain>
    </source>
</reference>
<protein>
    <submittedName>
        <fullName evidence="2">Alpha/Beta hydrolase protein</fullName>
    </submittedName>
</protein>
<dbReference type="GO" id="GO:0016020">
    <property type="term" value="C:membrane"/>
    <property type="evidence" value="ECO:0007669"/>
    <property type="project" value="TreeGrafter"/>
</dbReference>
<dbReference type="Gene3D" id="3.40.50.1820">
    <property type="entry name" value="alpha/beta hydrolase"/>
    <property type="match status" value="1"/>
</dbReference>